<name>A0A016SP25_9BILA</name>
<sequence>MKTCIHSSGHREGPSKASQLRIIVMGLEKIIDSVETDAVIEPVESTSTTMFSDAEDISKEVRKDNTPTLTILYATLKIVALEWENIGDEELIYH</sequence>
<gene>
    <name evidence="1" type="primary">Acey_s0198.g1605</name>
    <name evidence="1" type="ORF">Y032_0198g1605</name>
</gene>
<dbReference type="AlphaFoldDB" id="A0A016SP25"/>
<accession>A0A016SP25</accession>
<keyword evidence="2" id="KW-1185">Reference proteome</keyword>
<comment type="caution">
    <text evidence="1">The sequence shown here is derived from an EMBL/GenBank/DDBJ whole genome shotgun (WGS) entry which is preliminary data.</text>
</comment>
<reference evidence="2" key="1">
    <citation type="journal article" date="2015" name="Nat. Genet.">
        <title>The genome and transcriptome of the zoonotic hookworm Ancylostoma ceylanicum identify infection-specific gene families.</title>
        <authorList>
            <person name="Schwarz E.M."/>
            <person name="Hu Y."/>
            <person name="Antoshechkin I."/>
            <person name="Miller M.M."/>
            <person name="Sternberg P.W."/>
            <person name="Aroian R.V."/>
        </authorList>
    </citation>
    <scope>NUCLEOTIDE SEQUENCE</scope>
    <source>
        <strain evidence="2">HY135</strain>
    </source>
</reference>
<organism evidence="1 2">
    <name type="scientific">Ancylostoma ceylanicum</name>
    <dbReference type="NCBI Taxonomy" id="53326"/>
    <lineage>
        <taxon>Eukaryota</taxon>
        <taxon>Metazoa</taxon>
        <taxon>Ecdysozoa</taxon>
        <taxon>Nematoda</taxon>
        <taxon>Chromadorea</taxon>
        <taxon>Rhabditida</taxon>
        <taxon>Rhabditina</taxon>
        <taxon>Rhabditomorpha</taxon>
        <taxon>Strongyloidea</taxon>
        <taxon>Ancylostomatidae</taxon>
        <taxon>Ancylostomatinae</taxon>
        <taxon>Ancylostoma</taxon>
    </lineage>
</organism>
<proteinExistence type="predicted"/>
<dbReference type="EMBL" id="JARK01001534">
    <property type="protein sequence ID" value="EYB92044.1"/>
    <property type="molecule type" value="Genomic_DNA"/>
</dbReference>
<dbReference type="Proteomes" id="UP000024635">
    <property type="component" value="Unassembled WGS sequence"/>
</dbReference>
<protein>
    <submittedName>
        <fullName evidence="1">Uncharacterized protein</fullName>
    </submittedName>
</protein>
<evidence type="ECO:0000313" key="1">
    <source>
        <dbReference type="EMBL" id="EYB92044.1"/>
    </source>
</evidence>
<evidence type="ECO:0000313" key="2">
    <source>
        <dbReference type="Proteomes" id="UP000024635"/>
    </source>
</evidence>